<dbReference type="EMBL" id="CP060134">
    <property type="protein sequence ID" value="QNR33842.1"/>
    <property type="molecule type" value="Genomic_DNA"/>
</dbReference>
<evidence type="ECO:0000313" key="5">
    <source>
        <dbReference type="EMBL" id="ECB5141965.1"/>
    </source>
</evidence>
<reference evidence="6" key="1">
    <citation type="submission" date="2018-07" db="EMBL/GenBank/DDBJ databases">
        <authorList>
            <person name="Ashton P.M."/>
            <person name="Dallman T."/>
            <person name="Nair S."/>
            <person name="De Pinna E."/>
            <person name="Peters T."/>
            <person name="Grant K."/>
        </authorList>
    </citation>
    <scope>NUCLEOTIDE SEQUENCE</scope>
    <source>
        <strain evidence="6">186598</strain>
        <strain evidence="3">196404</strain>
        <strain evidence="7">335302</strain>
        <strain evidence="1">408629</strain>
        <strain evidence="4">623457</strain>
    </source>
</reference>
<organism evidence="6">
    <name type="scientific">Salmonella enterica subsp. enterica serovar London</name>
    <dbReference type="NCBI Taxonomy" id="149390"/>
    <lineage>
        <taxon>Bacteria</taxon>
        <taxon>Pseudomonadati</taxon>
        <taxon>Pseudomonadota</taxon>
        <taxon>Gammaproteobacteria</taxon>
        <taxon>Enterobacterales</taxon>
        <taxon>Enterobacteriaceae</taxon>
        <taxon>Salmonella</taxon>
    </lineage>
</organism>
<proteinExistence type="predicted"/>
<accession>A0A5J1SL31</accession>
<evidence type="ECO:0000313" key="7">
    <source>
        <dbReference type="EMBL" id="EDI0002884.1"/>
    </source>
</evidence>
<dbReference type="EMBL" id="AAHRBT010000009">
    <property type="protein sequence ID" value="EBZ4205914.1"/>
    <property type="molecule type" value="Genomic_DNA"/>
</dbReference>
<reference evidence="8" key="4">
    <citation type="submission" date="2020-07" db="EMBL/GenBank/DDBJ databases">
        <title>RmtB-producing Salmonella London in pig.</title>
        <authorList>
            <person name="Wang J."/>
            <person name="Wang Y."/>
            <person name="Wang Z.Y."/>
            <person name="Jiao X."/>
        </authorList>
    </citation>
    <scope>NUCLEOTIDE SEQUENCE</scope>
    <source>
        <strain evidence="8">HA3-IN1</strain>
    </source>
</reference>
<evidence type="ECO:0000313" key="3">
    <source>
        <dbReference type="EMBL" id="EBW5671241.1"/>
    </source>
</evidence>
<evidence type="ECO:0000313" key="6">
    <source>
        <dbReference type="EMBL" id="EDA8244068.1"/>
    </source>
</evidence>
<dbReference type="EMBL" id="AALLJB010000009">
    <property type="protein sequence ID" value="EDA8244068.1"/>
    <property type="molecule type" value="Genomic_DNA"/>
</dbReference>
<evidence type="ECO:0000313" key="8">
    <source>
        <dbReference type="EMBL" id="QNR29315.1"/>
    </source>
</evidence>
<evidence type="ECO:0000313" key="4">
    <source>
        <dbReference type="EMBL" id="EBZ4205914.1"/>
    </source>
</evidence>
<reference evidence="2" key="3">
    <citation type="submission" date="2019-07" db="EMBL/GenBank/DDBJ databases">
        <authorList>
            <consortium name="NARMS: The National Antimicrobial Resistance Monitoring System"/>
        </authorList>
    </citation>
    <scope>NUCLEOTIDE SEQUENCE</scope>
    <source>
        <strain evidence="2">FSIS11921160</strain>
    </source>
</reference>
<reference evidence="5" key="2">
    <citation type="submission" date="2019-02" db="EMBL/GenBank/DDBJ databases">
        <authorList>
            <consortium name="GenomeTrakr network: Whole genome sequencing for foodborne pathogen traceback"/>
        </authorList>
    </citation>
    <scope>NUCLEOTIDE SEQUENCE</scope>
    <source>
        <strain evidence="5">FSIS11917365</strain>
    </source>
</reference>
<dbReference type="EMBL" id="AAMJNC010000011">
    <property type="protein sequence ID" value="EDI0002884.1"/>
    <property type="molecule type" value="Genomic_DNA"/>
</dbReference>
<dbReference type="EMBL" id="AAGEEC010000007">
    <property type="protein sequence ID" value="EBM9273068.1"/>
    <property type="molecule type" value="Genomic_DNA"/>
</dbReference>
<dbReference type="Proteomes" id="UP000839594">
    <property type="component" value="Unassembled WGS sequence"/>
</dbReference>
<dbReference type="AlphaFoldDB" id="A0A5J1SL31"/>
<sequence>MLTATITFYKIDEFGFYRRNKEKYPDRFFGDVNSVFSDFSKWLAAQENLGSTCTFEVNKEEGGQNIFCKDYYKHEDGNEYLIILWNEMSNADNKILAMPKTAKIGSNGVKEPKTEDDDIIGLPSYFWFIPDLELFAVVYFKHSVSNIKAMQQYIKEYCHALSGFVTLDKKGVSYYTDGTSPKGKYRFKFNHKKIVNKNKRRKLVDSPERITEIVRKVEIPKVVTDPRNKIRKAMNAIQIGLRRVVPDFLKDGDENSKEINDVNEALKNASRQIIEVRIPFSGDEDTINYILDKYDENFDESATQKLGFKLKGDPNVVWLHESVIKTEVELDVKISEDSLPTAVDVMTAISAKRDIILKVLNDSDEIKDKVAV</sequence>
<dbReference type="EMBL" id="CP060132">
    <property type="protein sequence ID" value="QNR29315.1"/>
    <property type="molecule type" value="Genomic_DNA"/>
</dbReference>
<gene>
    <name evidence="6" type="ORF">A4I94_06485</name>
    <name evidence="7" type="ORF">CC649_12525</name>
    <name evidence="3" type="ORF">DPY77_08460</name>
    <name evidence="1" type="ORF">DUQ26_11845</name>
    <name evidence="4" type="ORF">EBC19_10970</name>
    <name evidence="5" type="ORF">EYJ58_20275</name>
    <name evidence="2" type="ORF">FFW43_09465</name>
    <name evidence="8" type="ORF">H2O76_003470</name>
    <name evidence="9" type="ORF">H3A31_003470</name>
</gene>
<dbReference type="EMBL" id="AAHXVA010000043">
    <property type="protein sequence ID" value="ECB5141965.1"/>
    <property type="molecule type" value="Genomic_DNA"/>
</dbReference>
<dbReference type="EMBL" id="AAAGKH010000009">
    <property type="protein sequence ID" value="EAB9816505.1"/>
    <property type="molecule type" value="Genomic_DNA"/>
</dbReference>
<name>A0A5J1SL31_SALET</name>
<evidence type="ECO:0000313" key="2">
    <source>
        <dbReference type="EMBL" id="EBM9273068.1"/>
    </source>
</evidence>
<reference evidence="9" key="5">
    <citation type="submission" date="2020-07" db="EMBL/GenBank/DDBJ databases">
        <title>RmtB-producing Salmonella London in pigs.</title>
        <authorList>
            <person name="Wang J."/>
            <person name="Wang Z.Y."/>
            <person name="Wang Y."/>
            <person name="Jiao X."/>
        </authorList>
    </citation>
    <scope>NUCLEOTIDE SEQUENCE</scope>
    <source>
        <strain evidence="9">HA1-SP5</strain>
    </source>
</reference>
<evidence type="ECO:0000313" key="9">
    <source>
        <dbReference type="EMBL" id="QNR33842.1"/>
    </source>
</evidence>
<evidence type="ECO:0000313" key="1">
    <source>
        <dbReference type="EMBL" id="EAB9816505.1"/>
    </source>
</evidence>
<protein>
    <submittedName>
        <fullName evidence="6">Uncharacterized protein</fullName>
    </submittedName>
</protein>
<dbReference type="EMBL" id="AAHISR010000007">
    <property type="protein sequence ID" value="EBW5671241.1"/>
    <property type="molecule type" value="Genomic_DNA"/>
</dbReference>
<dbReference type="RefSeq" id="WP_001525096.1">
    <property type="nucleotide sequence ID" value="NZ_CP060132.1"/>
</dbReference>